<dbReference type="GO" id="GO:0004314">
    <property type="term" value="F:[acyl-carrier-protein] S-malonyltransferase activity"/>
    <property type="evidence" value="ECO:0007669"/>
    <property type="project" value="UniProtKB-EC"/>
</dbReference>
<dbReference type="InterPro" id="IPR016035">
    <property type="entry name" value="Acyl_Trfase/lysoPLipase"/>
</dbReference>
<dbReference type="Proteomes" id="UP001179600">
    <property type="component" value="Chromosome"/>
</dbReference>
<gene>
    <name evidence="7" type="ORF">PML95_08145</name>
</gene>
<dbReference type="RefSeq" id="WP_272163216.1">
    <property type="nucleotide sequence ID" value="NZ_CP116507.1"/>
</dbReference>
<evidence type="ECO:0000313" key="7">
    <source>
        <dbReference type="EMBL" id="WCG22360.1"/>
    </source>
</evidence>
<dbReference type="GO" id="GO:0005829">
    <property type="term" value="C:cytosol"/>
    <property type="evidence" value="ECO:0007669"/>
    <property type="project" value="TreeGrafter"/>
</dbReference>
<accession>A0AAE9XKM0</accession>
<dbReference type="InterPro" id="IPR001227">
    <property type="entry name" value="Ac_transferase_dom_sf"/>
</dbReference>
<feature type="active site" evidence="5">
    <location>
        <position position="79"/>
    </location>
</feature>
<dbReference type="InterPro" id="IPR024925">
    <property type="entry name" value="Malonyl_CoA-ACP_transAc"/>
</dbReference>
<proteinExistence type="inferred from homology"/>
<dbReference type="Gene3D" id="3.40.366.10">
    <property type="entry name" value="Malonyl-Coenzyme A Acyl Carrier Protein, domain 2"/>
    <property type="match status" value="1"/>
</dbReference>
<dbReference type="SMART" id="SM00827">
    <property type="entry name" value="PKS_AT"/>
    <property type="match status" value="1"/>
</dbReference>
<dbReference type="SUPFAM" id="SSF52151">
    <property type="entry name" value="FabD/lysophospholipase-like"/>
    <property type="match status" value="1"/>
</dbReference>
<feature type="domain" description="Malonyl-CoA:ACP transacylase (MAT)" evidence="6">
    <location>
        <begin position="6"/>
        <end position="300"/>
    </location>
</feature>
<evidence type="ECO:0000256" key="4">
    <source>
        <dbReference type="PIRNR" id="PIRNR000446"/>
    </source>
</evidence>
<dbReference type="GO" id="GO:0006633">
    <property type="term" value="P:fatty acid biosynthetic process"/>
    <property type="evidence" value="ECO:0007669"/>
    <property type="project" value="TreeGrafter"/>
</dbReference>
<dbReference type="InterPro" id="IPR014043">
    <property type="entry name" value="Acyl_transferase_dom"/>
</dbReference>
<dbReference type="InterPro" id="IPR050858">
    <property type="entry name" value="Mal-CoA-ACP_Trans/PKS_FabD"/>
</dbReference>
<keyword evidence="1 4" id="KW-0808">Transferase</keyword>
<dbReference type="EC" id="2.3.1.39" evidence="4"/>
<dbReference type="SUPFAM" id="SSF55048">
    <property type="entry name" value="Probable ACP-binding domain of malonyl-CoA ACP transacylase"/>
    <property type="match status" value="1"/>
</dbReference>
<name>A0AAE9XKM0_9ENTE</name>
<protein>
    <recommendedName>
        <fullName evidence="4">Malonyl CoA-acyl carrier protein transacylase</fullName>
        <ecNumber evidence="4">2.3.1.39</ecNumber>
    </recommendedName>
</protein>
<evidence type="ECO:0000313" key="8">
    <source>
        <dbReference type="Proteomes" id="UP001179600"/>
    </source>
</evidence>
<organism evidence="7 8">
    <name type="scientific">Vagococcus lutrae</name>
    <dbReference type="NCBI Taxonomy" id="81947"/>
    <lineage>
        <taxon>Bacteria</taxon>
        <taxon>Bacillati</taxon>
        <taxon>Bacillota</taxon>
        <taxon>Bacilli</taxon>
        <taxon>Lactobacillales</taxon>
        <taxon>Enterococcaceae</taxon>
        <taxon>Vagococcus</taxon>
    </lineage>
</organism>
<sequence length="303" mass="32720">MKCFMMFPGQGSQFEGMLSEVSAEDKQLVERLTGVHMTDTNEQYRSTIGIQLGLLLKQVSEARKILAEGFTPSNVAGHSIGSFSAAVIAGSLSFEDAIKLVHLRSRLMAEAYPDSYGMAAVVGLLKNELVPIVEAATTSEEPVYLSNENAPQQFTISGHINALNRVIKSASQSGASKAILLAVPTPSHCPLMSGVRDALALALEQVTIKAPNCLYFMNHTGLGTNLAKDVKKDLIEGVASPVKWDIMTKIALENRMDLAVDIGPGETLTKLIQAQDDSLKVINVSKLGVDDALYVLNKERKKY</sequence>
<evidence type="ECO:0000256" key="1">
    <source>
        <dbReference type="ARBA" id="ARBA00022679"/>
    </source>
</evidence>
<dbReference type="AlphaFoldDB" id="A0AAE9XKM0"/>
<dbReference type="PANTHER" id="PTHR42681">
    <property type="entry name" value="MALONYL-COA-ACYL CARRIER PROTEIN TRANSACYLASE, MITOCHONDRIAL"/>
    <property type="match status" value="1"/>
</dbReference>
<reference evidence="7" key="1">
    <citation type="submission" date="2023-01" db="EMBL/GenBank/DDBJ databases">
        <title>Oxazolidinone resistance genes in florfenicol resistant enterococci from beef cattle and veal calves at slaughter.</title>
        <authorList>
            <person name="Biggel M."/>
        </authorList>
    </citation>
    <scope>NUCLEOTIDE SEQUENCE</scope>
    <source>
        <strain evidence="7">K204-1</strain>
    </source>
</reference>
<evidence type="ECO:0000256" key="3">
    <source>
        <dbReference type="ARBA" id="ARBA00048462"/>
    </source>
</evidence>
<dbReference type="PANTHER" id="PTHR42681:SF1">
    <property type="entry name" value="MALONYL-COA-ACYL CARRIER PROTEIN TRANSACYLASE, MITOCHONDRIAL"/>
    <property type="match status" value="1"/>
</dbReference>
<dbReference type="EMBL" id="CP116507">
    <property type="protein sequence ID" value="WCG22360.1"/>
    <property type="molecule type" value="Genomic_DNA"/>
</dbReference>
<evidence type="ECO:0000259" key="6">
    <source>
        <dbReference type="SMART" id="SM00827"/>
    </source>
</evidence>
<comment type="similarity">
    <text evidence="4">Belongs to the fabD family.</text>
</comment>
<dbReference type="Gene3D" id="3.30.70.250">
    <property type="entry name" value="Malonyl-CoA ACP transacylase, ACP-binding"/>
    <property type="match status" value="1"/>
</dbReference>
<comment type="catalytic activity">
    <reaction evidence="3 4">
        <text>holo-[ACP] + malonyl-CoA = malonyl-[ACP] + CoA</text>
        <dbReference type="Rhea" id="RHEA:41792"/>
        <dbReference type="Rhea" id="RHEA-COMP:9623"/>
        <dbReference type="Rhea" id="RHEA-COMP:9685"/>
        <dbReference type="ChEBI" id="CHEBI:57287"/>
        <dbReference type="ChEBI" id="CHEBI:57384"/>
        <dbReference type="ChEBI" id="CHEBI:64479"/>
        <dbReference type="ChEBI" id="CHEBI:78449"/>
        <dbReference type="EC" id="2.3.1.39"/>
    </reaction>
</comment>
<evidence type="ECO:0000256" key="2">
    <source>
        <dbReference type="ARBA" id="ARBA00023315"/>
    </source>
</evidence>
<dbReference type="PIRSF" id="PIRSF000446">
    <property type="entry name" value="Mct"/>
    <property type="match status" value="1"/>
</dbReference>
<dbReference type="InterPro" id="IPR016036">
    <property type="entry name" value="Malonyl_transacylase_ACP-bd"/>
</dbReference>
<keyword evidence="2 4" id="KW-0012">Acyltransferase</keyword>
<feature type="active site" evidence="5">
    <location>
        <position position="188"/>
    </location>
</feature>
<evidence type="ECO:0000256" key="5">
    <source>
        <dbReference type="PIRSR" id="PIRSR000446-1"/>
    </source>
</evidence>
<dbReference type="Pfam" id="PF00698">
    <property type="entry name" value="Acyl_transf_1"/>
    <property type="match status" value="1"/>
</dbReference>